<keyword evidence="3" id="KW-1185">Reference proteome</keyword>
<proteinExistence type="predicted"/>
<feature type="domain" description="Laminin G" evidence="1">
    <location>
        <begin position="110"/>
        <end position="149"/>
    </location>
</feature>
<dbReference type="Pfam" id="PF02210">
    <property type="entry name" value="Laminin_G_2"/>
    <property type="match status" value="1"/>
</dbReference>
<dbReference type="Proteomes" id="UP000018936">
    <property type="component" value="Unassembled WGS sequence"/>
</dbReference>
<accession>V8NMI4</accession>
<evidence type="ECO:0000259" key="1">
    <source>
        <dbReference type="Pfam" id="PF02210"/>
    </source>
</evidence>
<feature type="non-terminal residue" evidence="2">
    <location>
        <position position="158"/>
    </location>
</feature>
<dbReference type="InterPro" id="IPR013320">
    <property type="entry name" value="ConA-like_dom_sf"/>
</dbReference>
<sequence>VVTVLQESTEHEESSEEEDEVCHLHLTKKKTTPRAEEKQTICTGSGGNHPRAACKFKDAICQRSDQKGHLARNGVGSLYVYNTFSQLLARISEITGQHYKYVQDYLQYYGAELCDGQWHEVRFLAKENFAVLTIDGDEASSVRSNSPLKVLTGEKYLF</sequence>
<dbReference type="InterPro" id="IPR001791">
    <property type="entry name" value="Laminin_G"/>
</dbReference>
<dbReference type="SUPFAM" id="SSF49899">
    <property type="entry name" value="Concanavalin A-like lectins/glucanases"/>
    <property type="match status" value="1"/>
</dbReference>
<name>V8NMI4_OPHHA</name>
<dbReference type="AlphaFoldDB" id="V8NMI4"/>
<protein>
    <recommendedName>
        <fullName evidence="1">Laminin G domain-containing protein</fullName>
    </recommendedName>
</protein>
<organism evidence="2 3">
    <name type="scientific">Ophiophagus hannah</name>
    <name type="common">King cobra</name>
    <name type="synonym">Naja hannah</name>
    <dbReference type="NCBI Taxonomy" id="8665"/>
    <lineage>
        <taxon>Eukaryota</taxon>
        <taxon>Metazoa</taxon>
        <taxon>Chordata</taxon>
        <taxon>Craniata</taxon>
        <taxon>Vertebrata</taxon>
        <taxon>Euteleostomi</taxon>
        <taxon>Lepidosauria</taxon>
        <taxon>Squamata</taxon>
        <taxon>Bifurcata</taxon>
        <taxon>Unidentata</taxon>
        <taxon>Episquamata</taxon>
        <taxon>Toxicofera</taxon>
        <taxon>Serpentes</taxon>
        <taxon>Colubroidea</taxon>
        <taxon>Elapidae</taxon>
        <taxon>Elapinae</taxon>
        <taxon>Ophiophagus</taxon>
    </lineage>
</organism>
<reference evidence="2 3" key="1">
    <citation type="journal article" date="2013" name="Proc. Natl. Acad. Sci. U.S.A.">
        <title>The king cobra genome reveals dynamic gene evolution and adaptation in the snake venom system.</title>
        <authorList>
            <person name="Vonk F.J."/>
            <person name="Casewell N.R."/>
            <person name="Henkel C.V."/>
            <person name="Heimberg A.M."/>
            <person name="Jansen H.J."/>
            <person name="McCleary R.J."/>
            <person name="Kerkkamp H.M."/>
            <person name="Vos R.A."/>
            <person name="Guerreiro I."/>
            <person name="Calvete J.J."/>
            <person name="Wuster W."/>
            <person name="Woods A.E."/>
            <person name="Logan J.M."/>
            <person name="Harrison R.A."/>
            <person name="Castoe T.A."/>
            <person name="de Koning A.P."/>
            <person name="Pollock D.D."/>
            <person name="Yandell M."/>
            <person name="Calderon D."/>
            <person name="Renjifo C."/>
            <person name="Currier R.B."/>
            <person name="Salgado D."/>
            <person name="Pla D."/>
            <person name="Sanz L."/>
            <person name="Hyder A.S."/>
            <person name="Ribeiro J.M."/>
            <person name="Arntzen J.W."/>
            <person name="van den Thillart G.E."/>
            <person name="Boetzer M."/>
            <person name="Pirovano W."/>
            <person name="Dirks R.P."/>
            <person name="Spaink H.P."/>
            <person name="Duboule D."/>
            <person name="McGlinn E."/>
            <person name="Kini R.M."/>
            <person name="Richardson M.K."/>
        </authorList>
    </citation>
    <scope>NUCLEOTIDE SEQUENCE</scope>
    <source>
        <tissue evidence="2">Blood</tissue>
    </source>
</reference>
<feature type="non-terminal residue" evidence="2">
    <location>
        <position position="1"/>
    </location>
</feature>
<comment type="caution">
    <text evidence="2">The sequence shown here is derived from an EMBL/GenBank/DDBJ whole genome shotgun (WGS) entry which is preliminary data.</text>
</comment>
<evidence type="ECO:0000313" key="3">
    <source>
        <dbReference type="Proteomes" id="UP000018936"/>
    </source>
</evidence>
<dbReference type="Gene3D" id="2.60.120.200">
    <property type="match status" value="1"/>
</dbReference>
<dbReference type="OrthoDB" id="9049943at2759"/>
<dbReference type="EMBL" id="AZIM01003089">
    <property type="protein sequence ID" value="ETE62747.1"/>
    <property type="molecule type" value="Genomic_DNA"/>
</dbReference>
<gene>
    <name evidence="2" type="ORF">L345_11495</name>
</gene>
<evidence type="ECO:0000313" key="2">
    <source>
        <dbReference type="EMBL" id="ETE62747.1"/>
    </source>
</evidence>